<protein>
    <submittedName>
        <fullName evidence="2">Uncharacterized protein</fullName>
    </submittedName>
</protein>
<reference evidence="2" key="1">
    <citation type="journal article" date="2023" name="G3 (Bethesda)">
        <title>Whole genome assemblies of Zophobas morio and Tenebrio molitor.</title>
        <authorList>
            <person name="Kaur S."/>
            <person name="Stinson S.A."/>
            <person name="diCenzo G.C."/>
        </authorList>
    </citation>
    <scope>NUCLEOTIDE SEQUENCE</scope>
    <source>
        <strain evidence="2">QUZm001</strain>
    </source>
</reference>
<evidence type="ECO:0000313" key="3">
    <source>
        <dbReference type="Proteomes" id="UP001168821"/>
    </source>
</evidence>
<dbReference type="Proteomes" id="UP001168821">
    <property type="component" value="Unassembled WGS sequence"/>
</dbReference>
<evidence type="ECO:0000256" key="1">
    <source>
        <dbReference type="SAM" id="MobiDB-lite"/>
    </source>
</evidence>
<accession>A0AA38J0Q2</accession>
<feature type="region of interest" description="Disordered" evidence="1">
    <location>
        <begin position="1"/>
        <end position="23"/>
    </location>
</feature>
<comment type="caution">
    <text evidence="2">The sequence shown here is derived from an EMBL/GenBank/DDBJ whole genome shotgun (WGS) entry which is preliminary data.</text>
</comment>
<evidence type="ECO:0000313" key="2">
    <source>
        <dbReference type="EMBL" id="KAJ3662534.1"/>
    </source>
</evidence>
<dbReference type="EMBL" id="JALNTZ010000002">
    <property type="protein sequence ID" value="KAJ3662534.1"/>
    <property type="molecule type" value="Genomic_DNA"/>
</dbReference>
<dbReference type="AlphaFoldDB" id="A0AA38J0Q2"/>
<organism evidence="2 3">
    <name type="scientific">Zophobas morio</name>
    <dbReference type="NCBI Taxonomy" id="2755281"/>
    <lineage>
        <taxon>Eukaryota</taxon>
        <taxon>Metazoa</taxon>
        <taxon>Ecdysozoa</taxon>
        <taxon>Arthropoda</taxon>
        <taxon>Hexapoda</taxon>
        <taxon>Insecta</taxon>
        <taxon>Pterygota</taxon>
        <taxon>Neoptera</taxon>
        <taxon>Endopterygota</taxon>
        <taxon>Coleoptera</taxon>
        <taxon>Polyphaga</taxon>
        <taxon>Cucujiformia</taxon>
        <taxon>Tenebrionidae</taxon>
        <taxon>Zophobas</taxon>
    </lineage>
</organism>
<keyword evidence="3" id="KW-1185">Reference proteome</keyword>
<gene>
    <name evidence="2" type="ORF">Zmor_006879</name>
</gene>
<proteinExistence type="predicted"/>
<sequence length="81" mass="9239">MMTYRTAFAKQKPGSGYRDGCSRTSLEAGTETFEKDRAGVLSVVQTTRDEFSRVESSEEPVKLRRNYFVHNRCVISRVNSN</sequence>
<name>A0AA38J0Q2_9CUCU</name>